<dbReference type="PRINTS" id="PR00455">
    <property type="entry name" value="HTHTETR"/>
</dbReference>
<dbReference type="PANTHER" id="PTHR30055:SF209">
    <property type="entry name" value="POSSIBLE TRANSCRIPTIONAL REGULATORY PROTEIN (PROBABLY TETR-FAMILY)"/>
    <property type="match status" value="1"/>
</dbReference>
<dbReference type="InterPro" id="IPR050109">
    <property type="entry name" value="HTH-type_TetR-like_transc_reg"/>
</dbReference>
<dbReference type="Pfam" id="PF00440">
    <property type="entry name" value="TetR_N"/>
    <property type="match status" value="1"/>
</dbReference>
<comment type="caution">
    <text evidence="4">The sequence shown here is derived from an EMBL/GenBank/DDBJ whole genome shotgun (WGS) entry which is preliminary data.</text>
</comment>
<name>A0A2W2DLW8_9ACTN</name>
<evidence type="ECO:0000259" key="3">
    <source>
        <dbReference type="PROSITE" id="PS50977"/>
    </source>
</evidence>
<dbReference type="RefSeq" id="WP_111182597.1">
    <property type="nucleotide sequence ID" value="NZ_POUD01000171.1"/>
</dbReference>
<dbReference type="SUPFAM" id="SSF48498">
    <property type="entry name" value="Tetracyclin repressor-like, C-terminal domain"/>
    <property type="match status" value="1"/>
</dbReference>
<feature type="domain" description="HTH tetR-type" evidence="3">
    <location>
        <begin position="1"/>
        <end position="61"/>
    </location>
</feature>
<dbReference type="EMBL" id="POUD01000171">
    <property type="protein sequence ID" value="PZG12936.1"/>
    <property type="molecule type" value="Genomic_DNA"/>
</dbReference>
<feature type="DNA-binding region" description="H-T-H motif" evidence="2">
    <location>
        <begin position="24"/>
        <end position="43"/>
    </location>
</feature>
<dbReference type="InterPro" id="IPR001647">
    <property type="entry name" value="HTH_TetR"/>
</dbReference>
<accession>A0A2W2DLW8</accession>
<gene>
    <name evidence="4" type="ORF">C1J01_31365</name>
</gene>
<evidence type="ECO:0000313" key="4">
    <source>
        <dbReference type="EMBL" id="PZG12936.1"/>
    </source>
</evidence>
<evidence type="ECO:0000256" key="1">
    <source>
        <dbReference type="ARBA" id="ARBA00023125"/>
    </source>
</evidence>
<keyword evidence="5" id="KW-1185">Reference proteome</keyword>
<protein>
    <submittedName>
        <fullName evidence="4">TetR family transcriptional regulator</fullName>
    </submittedName>
</protein>
<keyword evidence="1 2" id="KW-0238">DNA-binding</keyword>
<dbReference type="Proteomes" id="UP000249304">
    <property type="component" value="Unassembled WGS sequence"/>
</dbReference>
<reference evidence="4 5" key="1">
    <citation type="submission" date="2018-01" db="EMBL/GenBank/DDBJ databases">
        <title>Draft genome sequence of Nonomuraea sp. KC333.</title>
        <authorList>
            <person name="Sahin N."/>
            <person name="Saygin H."/>
            <person name="Ay H."/>
        </authorList>
    </citation>
    <scope>NUCLEOTIDE SEQUENCE [LARGE SCALE GENOMIC DNA]</scope>
    <source>
        <strain evidence="4 5">KC333</strain>
    </source>
</reference>
<dbReference type="SUPFAM" id="SSF46689">
    <property type="entry name" value="Homeodomain-like"/>
    <property type="match status" value="1"/>
</dbReference>
<dbReference type="AlphaFoldDB" id="A0A2W2DLW8"/>
<dbReference type="InterPro" id="IPR036271">
    <property type="entry name" value="Tet_transcr_reg_TetR-rel_C_sf"/>
</dbReference>
<dbReference type="PANTHER" id="PTHR30055">
    <property type="entry name" value="HTH-TYPE TRANSCRIPTIONAL REGULATOR RUTR"/>
    <property type="match status" value="1"/>
</dbReference>
<dbReference type="OrthoDB" id="3784817at2"/>
<evidence type="ECO:0000256" key="2">
    <source>
        <dbReference type="PROSITE-ProRule" id="PRU00335"/>
    </source>
</evidence>
<organism evidence="4 5">
    <name type="scientific">Nonomuraea aridisoli</name>
    <dbReference type="NCBI Taxonomy" id="2070368"/>
    <lineage>
        <taxon>Bacteria</taxon>
        <taxon>Bacillati</taxon>
        <taxon>Actinomycetota</taxon>
        <taxon>Actinomycetes</taxon>
        <taxon>Streptosporangiales</taxon>
        <taxon>Streptosporangiaceae</taxon>
        <taxon>Nonomuraea</taxon>
    </lineage>
</organism>
<dbReference type="GO" id="GO:0003700">
    <property type="term" value="F:DNA-binding transcription factor activity"/>
    <property type="evidence" value="ECO:0007669"/>
    <property type="project" value="TreeGrafter"/>
</dbReference>
<dbReference type="PROSITE" id="PS50977">
    <property type="entry name" value="HTH_TETR_2"/>
    <property type="match status" value="1"/>
</dbReference>
<dbReference type="Gene3D" id="1.10.357.10">
    <property type="entry name" value="Tetracycline Repressor, domain 2"/>
    <property type="match status" value="1"/>
</dbReference>
<evidence type="ECO:0000313" key="5">
    <source>
        <dbReference type="Proteomes" id="UP000249304"/>
    </source>
</evidence>
<proteinExistence type="predicted"/>
<dbReference type="GO" id="GO:0000976">
    <property type="term" value="F:transcription cis-regulatory region binding"/>
    <property type="evidence" value="ECO:0007669"/>
    <property type="project" value="TreeGrafter"/>
</dbReference>
<dbReference type="InterPro" id="IPR009057">
    <property type="entry name" value="Homeodomain-like_sf"/>
</dbReference>
<sequence>MTTRERLLDAAAKLLASGGREAVSTRAVCAAVGVQAPTLYRLFGDKEGLLEAVAAHGFREYIASKQALPETDDPVDDLRRIWDMHVDFGLSRPAFYTLTFGETVAKGSPTRQETLAKLRRRIARVGEAGRLRMSVDRATQVFHATGVGVVLTLLSVPPDARDPGLSPIAREQALRTISTDGPPPPDRTAARWAAALGETLRDTDVPLTAAERALLAEWLDRIANDL</sequence>